<keyword evidence="6" id="KW-1185">Reference proteome</keyword>
<name>A0A0D3KVN6_EMIH1</name>
<dbReference type="RefSeq" id="XP_005792250.1">
    <property type="nucleotide sequence ID" value="XM_005792193.1"/>
</dbReference>
<evidence type="ECO:0000256" key="2">
    <source>
        <dbReference type="ARBA" id="ARBA00039785"/>
    </source>
</evidence>
<accession>A0A0D3KVN6</accession>
<evidence type="ECO:0000259" key="4">
    <source>
        <dbReference type="Pfam" id="PF01266"/>
    </source>
</evidence>
<evidence type="ECO:0000256" key="3">
    <source>
        <dbReference type="ARBA" id="ARBA00046185"/>
    </source>
</evidence>
<keyword evidence="1" id="KW-0560">Oxidoreductase</keyword>
<evidence type="ECO:0000256" key="1">
    <source>
        <dbReference type="ARBA" id="ARBA00023002"/>
    </source>
</evidence>
<sequence length="337" mass="34672">MRASFPPLSRGARTLASEAGRRSYDAVVCGAGIAGVSCAHYLARSGASVLLVDSRPPLSHTSSLSTECYRNFFPGSVPLTAFMQRSVDLLEARAAECDNAFGLNRRGYWFLSASEEGAAQHALALSDPGLASCGGVSHFSDASHGLRWMSAQQMGMELLSKARDAGAATLIPSSLQGVRTASDGKVEAALLSVPGESEPLEAVLRDDLSAAIHADVAVPREPPEEAELRGSLFAELTLRALSRAVPALGGYLGEDGSMTANVSVGGGGGGPEGAGGGGPRGAYVCAGLSGYGIMAANAAGELLAKHAYAAGFLPDRWETEEYRRGVESGPVGKGFQI</sequence>
<dbReference type="eggNOG" id="ENOG502S119">
    <property type="taxonomic scope" value="Eukaryota"/>
</dbReference>
<dbReference type="GeneID" id="17285092"/>
<dbReference type="Pfam" id="PF01266">
    <property type="entry name" value="DAO"/>
    <property type="match status" value="1"/>
</dbReference>
<organism evidence="5 6">
    <name type="scientific">Emiliania huxleyi (strain CCMP1516)</name>
    <dbReference type="NCBI Taxonomy" id="280463"/>
    <lineage>
        <taxon>Eukaryota</taxon>
        <taxon>Haptista</taxon>
        <taxon>Haptophyta</taxon>
        <taxon>Prymnesiophyceae</taxon>
        <taxon>Isochrysidales</taxon>
        <taxon>Noelaerhabdaceae</taxon>
        <taxon>Emiliania</taxon>
    </lineage>
</organism>
<dbReference type="GO" id="GO:0005737">
    <property type="term" value="C:cytoplasm"/>
    <property type="evidence" value="ECO:0007669"/>
    <property type="project" value="TreeGrafter"/>
</dbReference>
<evidence type="ECO:0000313" key="6">
    <source>
        <dbReference type="Proteomes" id="UP000013827"/>
    </source>
</evidence>
<dbReference type="STRING" id="2903.R1FVU6"/>
<reference evidence="5" key="2">
    <citation type="submission" date="2024-10" db="UniProtKB">
        <authorList>
            <consortium name="EnsemblProtists"/>
        </authorList>
    </citation>
    <scope>IDENTIFICATION</scope>
</reference>
<proteinExistence type="predicted"/>
<dbReference type="EnsemblProtists" id="EOD39821">
    <property type="protein sequence ID" value="EOD39821"/>
    <property type="gene ID" value="EMIHUDRAFT_108817"/>
</dbReference>
<reference evidence="6" key="1">
    <citation type="journal article" date="2013" name="Nature">
        <title>Pan genome of the phytoplankton Emiliania underpins its global distribution.</title>
        <authorList>
            <person name="Read B.A."/>
            <person name="Kegel J."/>
            <person name="Klute M.J."/>
            <person name="Kuo A."/>
            <person name="Lefebvre S.C."/>
            <person name="Maumus F."/>
            <person name="Mayer C."/>
            <person name="Miller J."/>
            <person name="Monier A."/>
            <person name="Salamov A."/>
            <person name="Young J."/>
            <person name="Aguilar M."/>
            <person name="Claverie J.M."/>
            <person name="Frickenhaus S."/>
            <person name="Gonzalez K."/>
            <person name="Herman E.K."/>
            <person name="Lin Y.C."/>
            <person name="Napier J."/>
            <person name="Ogata H."/>
            <person name="Sarno A.F."/>
            <person name="Shmutz J."/>
            <person name="Schroeder D."/>
            <person name="de Vargas C."/>
            <person name="Verret F."/>
            <person name="von Dassow P."/>
            <person name="Valentin K."/>
            <person name="Van de Peer Y."/>
            <person name="Wheeler G."/>
            <person name="Dacks J.B."/>
            <person name="Delwiche C.F."/>
            <person name="Dyhrman S.T."/>
            <person name="Glockner G."/>
            <person name="John U."/>
            <person name="Richards T."/>
            <person name="Worden A.Z."/>
            <person name="Zhang X."/>
            <person name="Grigoriev I.V."/>
            <person name="Allen A.E."/>
            <person name="Bidle K."/>
            <person name="Borodovsky M."/>
            <person name="Bowler C."/>
            <person name="Brownlee C."/>
            <person name="Cock J.M."/>
            <person name="Elias M."/>
            <person name="Gladyshev V.N."/>
            <person name="Groth M."/>
            <person name="Guda C."/>
            <person name="Hadaegh A."/>
            <person name="Iglesias-Rodriguez M.D."/>
            <person name="Jenkins J."/>
            <person name="Jones B.M."/>
            <person name="Lawson T."/>
            <person name="Leese F."/>
            <person name="Lindquist E."/>
            <person name="Lobanov A."/>
            <person name="Lomsadze A."/>
            <person name="Malik S.B."/>
            <person name="Marsh M.E."/>
            <person name="Mackinder L."/>
            <person name="Mock T."/>
            <person name="Mueller-Roeber B."/>
            <person name="Pagarete A."/>
            <person name="Parker M."/>
            <person name="Probert I."/>
            <person name="Quesneville H."/>
            <person name="Raines C."/>
            <person name="Rensing S.A."/>
            <person name="Riano-Pachon D.M."/>
            <person name="Richier S."/>
            <person name="Rokitta S."/>
            <person name="Shiraiwa Y."/>
            <person name="Soanes D.M."/>
            <person name="van der Giezen M."/>
            <person name="Wahlund T.M."/>
            <person name="Williams B."/>
            <person name="Wilson W."/>
            <person name="Wolfe G."/>
            <person name="Wurch L.L."/>
        </authorList>
    </citation>
    <scope>NUCLEOTIDE SEQUENCE</scope>
</reference>
<dbReference type="InterPro" id="IPR036188">
    <property type="entry name" value="FAD/NAD-bd_sf"/>
</dbReference>
<dbReference type="AlphaFoldDB" id="A0A0D3KVN6"/>
<dbReference type="Proteomes" id="UP000013827">
    <property type="component" value="Unassembled WGS sequence"/>
</dbReference>
<dbReference type="InterPro" id="IPR006076">
    <property type="entry name" value="FAD-dep_OxRdtase"/>
</dbReference>
<dbReference type="HOGENOM" id="CLU_824942_0_0_1"/>
<dbReference type="PANTHER" id="PTHR13847:SF287">
    <property type="entry name" value="FAD-DEPENDENT OXIDOREDUCTASE DOMAIN-CONTAINING PROTEIN 1"/>
    <property type="match status" value="1"/>
</dbReference>
<dbReference type="PANTHER" id="PTHR13847">
    <property type="entry name" value="SARCOSINE DEHYDROGENASE-RELATED"/>
    <property type="match status" value="1"/>
</dbReference>
<dbReference type="Gene3D" id="3.30.9.10">
    <property type="entry name" value="D-Amino Acid Oxidase, subunit A, domain 2"/>
    <property type="match status" value="1"/>
</dbReference>
<dbReference type="KEGG" id="ehx:EMIHUDRAFT_108817"/>
<feature type="domain" description="FAD dependent oxidoreductase" evidence="4">
    <location>
        <begin position="25"/>
        <end position="140"/>
    </location>
</feature>
<protein>
    <recommendedName>
        <fullName evidence="2">FAD-dependent oxidoreductase domain-containing protein 1</fullName>
    </recommendedName>
</protein>
<comment type="function">
    <text evidence="3">Required for the assembly of the mitochondrial membrane respiratory chain NADH dehydrogenase (Complex I). Involved in mid-late stages of complex I assembly.</text>
</comment>
<evidence type="ECO:0000313" key="5">
    <source>
        <dbReference type="EnsemblProtists" id="EOD39821"/>
    </source>
</evidence>
<dbReference type="Gene3D" id="3.50.50.60">
    <property type="entry name" value="FAD/NAD(P)-binding domain"/>
    <property type="match status" value="1"/>
</dbReference>
<dbReference type="SUPFAM" id="SSF51905">
    <property type="entry name" value="FAD/NAD(P)-binding domain"/>
    <property type="match status" value="1"/>
</dbReference>
<dbReference type="PaxDb" id="2903-EOD39821"/>
<dbReference type="GO" id="GO:0016491">
    <property type="term" value="F:oxidoreductase activity"/>
    <property type="evidence" value="ECO:0007669"/>
    <property type="project" value="UniProtKB-KW"/>
</dbReference>